<organism evidence="1 2">
    <name type="scientific">Emticicia agri</name>
    <dbReference type="NCBI Taxonomy" id="2492393"/>
    <lineage>
        <taxon>Bacteria</taxon>
        <taxon>Pseudomonadati</taxon>
        <taxon>Bacteroidota</taxon>
        <taxon>Cytophagia</taxon>
        <taxon>Cytophagales</taxon>
        <taxon>Leadbetterellaceae</taxon>
        <taxon>Emticicia</taxon>
    </lineage>
</organism>
<dbReference type="OrthoDB" id="631648at2"/>
<accession>A0A4Q5LQU3</accession>
<dbReference type="NCBIfam" id="TIGR04131">
    <property type="entry name" value="Bac_Flav_CTERM"/>
    <property type="match status" value="1"/>
</dbReference>
<sequence length="703" mass="77339">MSRIKSYLLGFIILCTTITTFGQQDAKPIECTTLPPGHTPNADFSINPQTGCLTADNRAAGALVLINEVRDPSGTLITTLPGSSVKFNFNYRDVDGPITFPANASTPTNRYKGPGKYWIVMNGVVGTTSYLTCKSVEIIDTQPLNFKYDFCSPQDVTVLIEDTPTNRAQPKILIEWGDGNTQTIRITTFPHTITHHFDNVPTVKPKIQGLYERGGIDACTSDARNLDVANTDPPKIVALEGLAGGTQQKITIRGGTADVDFNIEMKPKGGSWSATGKTIKLPTTANATATETITVPNAGTEYCFRLQKNGICSSSIVSDPLCTILPTHQVLSSTDVKIDWQSESFTSITRYQVSHRDSPSNLNPNSYDVPVSANPTFTFDQMDCSTKYEFWIVGSWFSGGTKIEIKSAPFIVEPLKGGNIPFANLAIVSLGDNLVKINTLYPFPEITIYRAEGNSTNFQKAATIQNTTLWEDKNVEINQQQYCYKLEYKDACDNTSEQSTPVCTVFLTSAQPNTLNWTPFSVSDPTGMLQNVGATEYYVQVIDELGVLQNVAITTNTEAEVRAAIDQYLQDPLFNGKVTFRILARQDAELMWGTVLTPFPFSSYSNTYTFITPAILYVPTAFTPNDDTVNDVFKANGKFISEFNMVIYNRWGAPIFETRDIELGWNGTEAGAPAPQGNYSYKIFGTDYAGQEFKKVGSVLLLK</sequence>
<dbReference type="Pfam" id="PF13585">
    <property type="entry name" value="CHU_C"/>
    <property type="match status" value="1"/>
</dbReference>
<evidence type="ECO:0000313" key="1">
    <source>
        <dbReference type="EMBL" id="RYU91825.1"/>
    </source>
</evidence>
<evidence type="ECO:0000313" key="2">
    <source>
        <dbReference type="Proteomes" id="UP000293162"/>
    </source>
</evidence>
<gene>
    <name evidence="1" type="ORF">EWM59_26495</name>
</gene>
<dbReference type="InterPro" id="IPR026341">
    <property type="entry name" value="T9SS_type_B"/>
</dbReference>
<dbReference type="Proteomes" id="UP000293162">
    <property type="component" value="Unassembled WGS sequence"/>
</dbReference>
<reference evidence="1 2" key="1">
    <citation type="submission" date="2019-02" db="EMBL/GenBank/DDBJ databases">
        <title>Bacterial novel species Emticicia sp. 17J42-9 isolated from soil.</title>
        <authorList>
            <person name="Jung H.-Y."/>
        </authorList>
    </citation>
    <scope>NUCLEOTIDE SEQUENCE [LARGE SCALE GENOMIC DNA]</scope>
    <source>
        <strain evidence="1 2">17J42-9</strain>
    </source>
</reference>
<dbReference type="InterPro" id="IPR013783">
    <property type="entry name" value="Ig-like_fold"/>
</dbReference>
<protein>
    <submittedName>
        <fullName evidence="1">Gliding motility-associated C-terminal domain-containing protein</fullName>
    </submittedName>
</protein>
<proteinExistence type="predicted"/>
<dbReference type="AlphaFoldDB" id="A0A4Q5LQU3"/>
<dbReference type="Gene3D" id="2.60.40.10">
    <property type="entry name" value="Immunoglobulins"/>
    <property type="match status" value="1"/>
</dbReference>
<comment type="caution">
    <text evidence="1">The sequence shown here is derived from an EMBL/GenBank/DDBJ whole genome shotgun (WGS) entry which is preliminary data.</text>
</comment>
<name>A0A4Q5LQU3_9BACT</name>
<keyword evidence="2" id="KW-1185">Reference proteome</keyword>
<dbReference type="EMBL" id="SEWF01000087">
    <property type="protein sequence ID" value="RYU91825.1"/>
    <property type="molecule type" value="Genomic_DNA"/>
</dbReference>